<name>A0ABV0MWR1_9TELE</name>
<evidence type="ECO:0000313" key="2">
    <source>
        <dbReference type="EMBL" id="MEQ2163570.1"/>
    </source>
</evidence>
<gene>
    <name evidence="2" type="ORF">GOODEAATRI_031557</name>
</gene>
<evidence type="ECO:0000256" key="1">
    <source>
        <dbReference type="SAM" id="MobiDB-lite"/>
    </source>
</evidence>
<dbReference type="EMBL" id="JAHRIO010015436">
    <property type="protein sequence ID" value="MEQ2163570.1"/>
    <property type="molecule type" value="Genomic_DNA"/>
</dbReference>
<feature type="region of interest" description="Disordered" evidence="1">
    <location>
        <begin position="1"/>
        <end position="48"/>
    </location>
</feature>
<dbReference type="Proteomes" id="UP001476798">
    <property type="component" value="Unassembled WGS sequence"/>
</dbReference>
<organism evidence="2 3">
    <name type="scientific">Goodea atripinnis</name>
    <dbReference type="NCBI Taxonomy" id="208336"/>
    <lineage>
        <taxon>Eukaryota</taxon>
        <taxon>Metazoa</taxon>
        <taxon>Chordata</taxon>
        <taxon>Craniata</taxon>
        <taxon>Vertebrata</taxon>
        <taxon>Euteleostomi</taxon>
        <taxon>Actinopterygii</taxon>
        <taxon>Neopterygii</taxon>
        <taxon>Teleostei</taxon>
        <taxon>Neoteleostei</taxon>
        <taxon>Acanthomorphata</taxon>
        <taxon>Ovalentaria</taxon>
        <taxon>Atherinomorphae</taxon>
        <taxon>Cyprinodontiformes</taxon>
        <taxon>Goodeidae</taxon>
        <taxon>Goodea</taxon>
    </lineage>
</organism>
<evidence type="ECO:0000313" key="3">
    <source>
        <dbReference type="Proteomes" id="UP001476798"/>
    </source>
</evidence>
<feature type="compositionally biased region" description="Low complexity" evidence="1">
    <location>
        <begin position="1"/>
        <end position="34"/>
    </location>
</feature>
<accession>A0ABV0MWR1</accession>
<keyword evidence="3" id="KW-1185">Reference proteome</keyword>
<reference evidence="2 3" key="1">
    <citation type="submission" date="2021-06" db="EMBL/GenBank/DDBJ databases">
        <authorList>
            <person name="Palmer J.M."/>
        </authorList>
    </citation>
    <scope>NUCLEOTIDE SEQUENCE [LARGE SCALE GENOMIC DNA]</scope>
    <source>
        <strain evidence="2 3">GA_2019</strain>
        <tissue evidence="2">Muscle</tissue>
    </source>
</reference>
<sequence length="104" mass="10666">SGTPKPSTPTPTNTPCSTPHPIDSLSTPLSLTPTPSDPAMVQGQSQAPLLTPFAQQQLALTQPLPVMSIPLPTMGTSITTGSTSSQVMANPAGLNFINVVSSVW</sequence>
<protein>
    <submittedName>
        <fullName evidence="2">Uncharacterized protein</fullName>
    </submittedName>
</protein>
<proteinExistence type="predicted"/>
<feature type="non-terminal residue" evidence="2">
    <location>
        <position position="1"/>
    </location>
</feature>
<comment type="caution">
    <text evidence="2">The sequence shown here is derived from an EMBL/GenBank/DDBJ whole genome shotgun (WGS) entry which is preliminary data.</text>
</comment>